<dbReference type="EMBL" id="CP123872">
    <property type="protein sequence ID" value="WND01853.1"/>
    <property type="molecule type" value="Genomic_DNA"/>
</dbReference>
<gene>
    <name evidence="1" type="ORF">QGN29_09850</name>
</gene>
<reference evidence="1" key="1">
    <citation type="submission" date="2023-04" db="EMBL/GenBank/DDBJ databases">
        <title>Complete genome sequence of Temperatibacter marinus.</title>
        <authorList>
            <person name="Rong J.-C."/>
            <person name="Yi M.-L."/>
            <person name="Zhao Q."/>
        </authorList>
    </citation>
    <scope>NUCLEOTIDE SEQUENCE</scope>
    <source>
        <strain evidence="1">NBRC 110045</strain>
    </source>
</reference>
<keyword evidence="2" id="KW-1185">Reference proteome</keyword>
<protein>
    <submittedName>
        <fullName evidence="1">Uncharacterized protein</fullName>
    </submittedName>
</protein>
<organism evidence="1 2">
    <name type="scientific">Temperatibacter marinus</name>
    <dbReference type="NCBI Taxonomy" id="1456591"/>
    <lineage>
        <taxon>Bacteria</taxon>
        <taxon>Pseudomonadati</taxon>
        <taxon>Pseudomonadota</taxon>
        <taxon>Alphaproteobacteria</taxon>
        <taxon>Kordiimonadales</taxon>
        <taxon>Temperatibacteraceae</taxon>
        <taxon>Temperatibacter</taxon>
    </lineage>
</organism>
<accession>A0AA52H9Q5</accession>
<dbReference type="RefSeq" id="WP_310797683.1">
    <property type="nucleotide sequence ID" value="NZ_CP123872.1"/>
</dbReference>
<evidence type="ECO:0000313" key="1">
    <source>
        <dbReference type="EMBL" id="WND01853.1"/>
    </source>
</evidence>
<dbReference type="AlphaFoldDB" id="A0AA52H9Q5"/>
<dbReference type="KEGG" id="tmk:QGN29_09850"/>
<dbReference type="Proteomes" id="UP001268683">
    <property type="component" value="Chromosome"/>
</dbReference>
<name>A0AA52H9Q5_9PROT</name>
<sequence length="175" mass="20332">MLEKDEQIFKNLYGSPKFIDIEECPKEITCLLEKFSPLYKEGKLPQRKDFDPKDFKKILPNLMLIDLIFEKDIVVDTLVKYEGSELDWVYTPHSQKLISKIPDKEVMERHLFMVNCAVMARKPITYSVDILNRKHTFWGGNFALVPFSETQQQITQILGIYVKKEGATPSLAKMA</sequence>
<evidence type="ECO:0000313" key="2">
    <source>
        <dbReference type="Proteomes" id="UP001268683"/>
    </source>
</evidence>
<proteinExistence type="predicted"/>